<name>A0A345DZV1_9EURY</name>
<dbReference type="SUPFAM" id="SSF53822">
    <property type="entry name" value="Periplasmic binding protein-like I"/>
    <property type="match status" value="1"/>
</dbReference>
<keyword evidence="5" id="KW-1185">Reference proteome</keyword>
<dbReference type="PANTHER" id="PTHR30483:SF6">
    <property type="entry name" value="PERIPLASMIC BINDING PROTEIN OF ABC TRANSPORTER FOR NATURAL AMINO ACIDS"/>
    <property type="match status" value="1"/>
</dbReference>
<dbReference type="KEGG" id="haj:DU500_02935"/>
<dbReference type="EMBL" id="CP031150">
    <property type="protein sequence ID" value="AXG05473.1"/>
    <property type="molecule type" value="Genomic_DNA"/>
</dbReference>
<dbReference type="OrthoDB" id="147794at2157"/>
<evidence type="ECO:0000313" key="5">
    <source>
        <dbReference type="Proteomes" id="UP000253273"/>
    </source>
</evidence>
<dbReference type="InterPro" id="IPR028082">
    <property type="entry name" value="Peripla_BP_I"/>
</dbReference>
<evidence type="ECO:0000259" key="3">
    <source>
        <dbReference type="Pfam" id="PF13458"/>
    </source>
</evidence>
<dbReference type="InterPro" id="IPR051010">
    <property type="entry name" value="BCAA_transport"/>
</dbReference>
<evidence type="ECO:0000256" key="2">
    <source>
        <dbReference type="SAM" id="MobiDB-lite"/>
    </source>
</evidence>
<dbReference type="RefSeq" id="WP_114584622.1">
    <property type="nucleotide sequence ID" value="NZ_CP031150.1"/>
</dbReference>
<dbReference type="PROSITE" id="PS51257">
    <property type="entry name" value="PROKAR_LIPOPROTEIN"/>
    <property type="match status" value="1"/>
</dbReference>
<dbReference type="PANTHER" id="PTHR30483">
    <property type="entry name" value="LEUCINE-SPECIFIC-BINDING PROTEIN"/>
    <property type="match status" value="1"/>
</dbReference>
<dbReference type="AlphaFoldDB" id="A0A345DZV1"/>
<dbReference type="InterPro" id="IPR028081">
    <property type="entry name" value="Leu-bd"/>
</dbReference>
<dbReference type="Gene3D" id="3.40.50.2300">
    <property type="match status" value="2"/>
</dbReference>
<accession>A0A345DZV1</accession>
<sequence>MSDRSVRRRRFVKAAGTAGIVGLAGCSGGGGGGDGGGGGGDGGGGDGGGGGGDGGGGDGDGGGGGGGDSILVGTLAPFSQGLGWVGGNAARGRDVALADINDAGVVGSEVEINEQDTETTPQAAVSGFTTLDEAGVVAMLGPSSTVMPNLFQPIKDASLPTLSVSAGTTQMDDVGGPGDYLWRTVPSDSIAGRAQGQYALDNDYTKMAVTYKDDKGSQSFSASVADYFTGQGGEQVADVALGINSDSYRSEIQEIADSGADVISMTAGTEVSALFMRNYLEAGLDIPIFIGNDVITQSFIERIGADAMAEAPIFGQAPAPGPAYDQFQQAHQDMHGEAPGTFSAAGYDAMNLIALAAQRAGEATRQAITDNVNSVARPEGTKVSTFSEGKEELEAGNEINYQGASNPQDFDDDGDPVGPFSVLEVTGGEWTELTTFSAEELTA</sequence>
<feature type="domain" description="Leucine-binding protein" evidence="3">
    <location>
        <begin position="70"/>
        <end position="428"/>
    </location>
</feature>
<protein>
    <submittedName>
        <fullName evidence="4">Amino acid ABC transporter substrate-binding protein</fullName>
    </submittedName>
</protein>
<dbReference type="Proteomes" id="UP000253273">
    <property type="component" value="Chromosome"/>
</dbReference>
<keyword evidence="1" id="KW-0732">Signal</keyword>
<reference evidence="4 5" key="1">
    <citation type="submission" date="2018-07" db="EMBL/GenBank/DDBJ databases">
        <title>Genome sequences of Haloplanus sp. CBA1113.</title>
        <authorList>
            <person name="Kim Y.B."/>
            <person name="Roh S.W."/>
        </authorList>
    </citation>
    <scope>NUCLEOTIDE SEQUENCE [LARGE SCALE GENOMIC DNA]</scope>
    <source>
        <strain evidence="4 5">CBA1113</strain>
    </source>
</reference>
<evidence type="ECO:0000256" key="1">
    <source>
        <dbReference type="ARBA" id="ARBA00022729"/>
    </source>
</evidence>
<proteinExistence type="predicted"/>
<dbReference type="Pfam" id="PF13458">
    <property type="entry name" value="Peripla_BP_6"/>
    <property type="match status" value="1"/>
</dbReference>
<evidence type="ECO:0000313" key="4">
    <source>
        <dbReference type="EMBL" id="AXG05473.1"/>
    </source>
</evidence>
<gene>
    <name evidence="4" type="ORF">DU500_02935</name>
</gene>
<dbReference type="GeneID" id="37282306"/>
<feature type="region of interest" description="Disordered" evidence="2">
    <location>
        <begin position="26"/>
        <end position="68"/>
    </location>
</feature>
<organism evidence="4 5">
    <name type="scientific">Haloplanus rubicundus</name>
    <dbReference type="NCBI Taxonomy" id="1547898"/>
    <lineage>
        <taxon>Archaea</taxon>
        <taxon>Methanobacteriati</taxon>
        <taxon>Methanobacteriota</taxon>
        <taxon>Stenosarchaea group</taxon>
        <taxon>Halobacteria</taxon>
        <taxon>Halobacteriales</taxon>
        <taxon>Haloferacaceae</taxon>
        <taxon>Haloplanus</taxon>
    </lineage>
</organism>